<feature type="compositionally biased region" description="Low complexity" evidence="1">
    <location>
        <begin position="117"/>
        <end position="133"/>
    </location>
</feature>
<name>A0A9P9DDD1_9PLEO</name>
<reference evidence="2" key="1">
    <citation type="journal article" date="2021" name="Nat. Commun.">
        <title>Genetic determinants of endophytism in the Arabidopsis root mycobiome.</title>
        <authorList>
            <person name="Mesny F."/>
            <person name="Miyauchi S."/>
            <person name="Thiergart T."/>
            <person name="Pickel B."/>
            <person name="Atanasova L."/>
            <person name="Karlsson M."/>
            <person name="Huettel B."/>
            <person name="Barry K.W."/>
            <person name="Haridas S."/>
            <person name="Chen C."/>
            <person name="Bauer D."/>
            <person name="Andreopoulos W."/>
            <person name="Pangilinan J."/>
            <person name="LaButti K."/>
            <person name="Riley R."/>
            <person name="Lipzen A."/>
            <person name="Clum A."/>
            <person name="Drula E."/>
            <person name="Henrissat B."/>
            <person name="Kohler A."/>
            <person name="Grigoriev I.V."/>
            <person name="Martin F.M."/>
            <person name="Hacquard S."/>
        </authorList>
    </citation>
    <scope>NUCLEOTIDE SEQUENCE</scope>
    <source>
        <strain evidence="2">MPI-CAGE-CH-0243</strain>
    </source>
</reference>
<protein>
    <submittedName>
        <fullName evidence="2">Uncharacterized protein</fullName>
    </submittedName>
</protein>
<evidence type="ECO:0000256" key="1">
    <source>
        <dbReference type="SAM" id="MobiDB-lite"/>
    </source>
</evidence>
<evidence type="ECO:0000313" key="2">
    <source>
        <dbReference type="EMBL" id="KAH7117156.1"/>
    </source>
</evidence>
<dbReference type="EMBL" id="JAGMWT010000014">
    <property type="protein sequence ID" value="KAH7117156.1"/>
    <property type="molecule type" value="Genomic_DNA"/>
</dbReference>
<feature type="region of interest" description="Disordered" evidence="1">
    <location>
        <begin position="117"/>
        <end position="136"/>
    </location>
</feature>
<gene>
    <name evidence="2" type="ORF">B0J11DRAFT_510154</name>
</gene>
<accession>A0A9P9DDD1</accession>
<dbReference type="Proteomes" id="UP000700596">
    <property type="component" value="Unassembled WGS sequence"/>
</dbReference>
<keyword evidence="3" id="KW-1185">Reference proteome</keyword>
<dbReference type="AlphaFoldDB" id="A0A9P9DDD1"/>
<dbReference type="OrthoDB" id="3794485at2759"/>
<evidence type="ECO:0000313" key="3">
    <source>
        <dbReference type="Proteomes" id="UP000700596"/>
    </source>
</evidence>
<comment type="caution">
    <text evidence="2">The sequence shown here is derived from an EMBL/GenBank/DDBJ whole genome shotgun (WGS) entry which is preliminary data.</text>
</comment>
<proteinExistence type="predicted"/>
<feature type="compositionally biased region" description="Polar residues" evidence="1">
    <location>
        <begin position="263"/>
        <end position="283"/>
    </location>
</feature>
<feature type="region of interest" description="Disordered" evidence="1">
    <location>
        <begin position="263"/>
        <end position="286"/>
    </location>
</feature>
<sequence>MSLTIESHQKRIIHRYENTSDESSPWDGIAFAEPVGSDVLADLLKKAYPYVTKFVTPSSEGQNLRQRKHLATIDFLRGELERMKASISERELADAEDAGSPSVASLNHRDLIASSHHSISSCSSPSTPSLPSPQLADRDQHLSELHPDTCHSSQYLPGSTTFVFSAVDGRAMLPKTKRKMTSQERESYKKTRIRGACKTCKRTKARCTHSEILQSQSVEKTAPKRPSQRRVSNLDQGVIEAAKTPMSDSRSSQYEVSMNTVLDDSQSRSRTVPISPQSLTPTDIPTEKRWAPGIAVTHNELYVHNNWNYEPPIAEPYSPGSYGVSGLSNEETVPSQPGFFQPSQYNSNPETMFFPNQNEF</sequence>
<organism evidence="2 3">
    <name type="scientific">Dendryphion nanum</name>
    <dbReference type="NCBI Taxonomy" id="256645"/>
    <lineage>
        <taxon>Eukaryota</taxon>
        <taxon>Fungi</taxon>
        <taxon>Dikarya</taxon>
        <taxon>Ascomycota</taxon>
        <taxon>Pezizomycotina</taxon>
        <taxon>Dothideomycetes</taxon>
        <taxon>Pleosporomycetidae</taxon>
        <taxon>Pleosporales</taxon>
        <taxon>Torulaceae</taxon>
        <taxon>Dendryphion</taxon>
    </lineage>
</organism>